<evidence type="ECO:0000256" key="2">
    <source>
        <dbReference type="ARBA" id="ARBA00007330"/>
    </source>
</evidence>
<dbReference type="Gene3D" id="3.50.50.60">
    <property type="entry name" value="FAD/NAD(P)-binding domain"/>
    <property type="match status" value="1"/>
</dbReference>
<dbReference type="GO" id="GO:0004368">
    <property type="term" value="F:glycerol-3-phosphate dehydrogenase (quinone) activity"/>
    <property type="evidence" value="ECO:0007669"/>
    <property type="project" value="UniProtKB-EC"/>
</dbReference>
<evidence type="ECO:0000313" key="12">
    <source>
        <dbReference type="Proteomes" id="UP000781932"/>
    </source>
</evidence>
<dbReference type="OrthoDB" id="264015at2759"/>
<dbReference type="PANTHER" id="PTHR11985:SF15">
    <property type="entry name" value="GLYCEROL-3-PHOSPHATE DEHYDROGENASE, MITOCHONDRIAL"/>
    <property type="match status" value="1"/>
</dbReference>
<dbReference type="InterPro" id="IPR031656">
    <property type="entry name" value="DAO_C"/>
</dbReference>
<dbReference type="GeneID" id="62167155"/>
<dbReference type="Pfam" id="PF01266">
    <property type="entry name" value="DAO"/>
    <property type="match status" value="1"/>
</dbReference>
<evidence type="ECO:0000256" key="8">
    <source>
        <dbReference type="SAM" id="MobiDB-lite"/>
    </source>
</evidence>
<dbReference type="SUPFAM" id="SSF54373">
    <property type="entry name" value="FAD-linked reductases, C-terminal domain"/>
    <property type="match status" value="1"/>
</dbReference>
<dbReference type="PRINTS" id="PR01001">
    <property type="entry name" value="FADG3PDH"/>
</dbReference>
<reference evidence="11" key="2">
    <citation type="submission" date="2020-11" db="EMBL/GenBank/DDBJ databases">
        <title>Whole genome sequencing of Colletotrichum sp.</title>
        <authorList>
            <person name="Li H."/>
        </authorList>
    </citation>
    <scope>NUCLEOTIDE SEQUENCE</scope>
    <source>
        <strain evidence="11">CkLH20</strain>
    </source>
</reference>
<feature type="region of interest" description="Disordered" evidence="8">
    <location>
        <begin position="639"/>
        <end position="658"/>
    </location>
</feature>
<evidence type="ECO:0000259" key="10">
    <source>
        <dbReference type="Pfam" id="PF16901"/>
    </source>
</evidence>
<evidence type="ECO:0000256" key="5">
    <source>
        <dbReference type="ARBA" id="ARBA00022827"/>
    </source>
</evidence>
<evidence type="ECO:0000256" key="4">
    <source>
        <dbReference type="ARBA" id="ARBA00022630"/>
    </source>
</evidence>
<dbReference type="EMBL" id="JAATWM020000047">
    <property type="protein sequence ID" value="KAF9871198.1"/>
    <property type="molecule type" value="Genomic_DNA"/>
</dbReference>
<evidence type="ECO:0000256" key="3">
    <source>
        <dbReference type="ARBA" id="ARBA00013029"/>
    </source>
</evidence>
<dbReference type="Proteomes" id="UP000781932">
    <property type="component" value="Unassembled WGS sequence"/>
</dbReference>
<dbReference type="RefSeq" id="XP_038740659.1">
    <property type="nucleotide sequence ID" value="XM_038894081.1"/>
</dbReference>
<dbReference type="InterPro" id="IPR000447">
    <property type="entry name" value="G3P_DH_FAD-dep"/>
</dbReference>
<protein>
    <recommendedName>
        <fullName evidence="3 7">Glycerol-3-phosphate dehydrogenase</fullName>
        <ecNumber evidence="3 7">1.1.5.3</ecNumber>
    </recommendedName>
</protein>
<name>A0A9P6LF75_9PEZI</name>
<feature type="domain" description="FAD dependent oxidoreductase" evidence="9">
    <location>
        <begin position="80"/>
        <end position="446"/>
    </location>
</feature>
<feature type="domain" description="Alpha-glycerophosphate oxidase C-terminal" evidence="10">
    <location>
        <begin position="488"/>
        <end position="605"/>
    </location>
</feature>
<comment type="similarity">
    <text evidence="2 7">Belongs to the FAD-dependent glycerol-3-phosphate dehydrogenase family.</text>
</comment>
<reference evidence="11" key="1">
    <citation type="submission" date="2020-03" db="EMBL/GenBank/DDBJ databases">
        <authorList>
            <person name="He L."/>
        </authorList>
    </citation>
    <scope>NUCLEOTIDE SEQUENCE</scope>
    <source>
        <strain evidence="11">CkLH20</strain>
    </source>
</reference>
<dbReference type="Pfam" id="PF16901">
    <property type="entry name" value="DAO_C"/>
    <property type="match status" value="1"/>
</dbReference>
<evidence type="ECO:0000256" key="7">
    <source>
        <dbReference type="RuleBase" id="RU361217"/>
    </source>
</evidence>
<dbReference type="InterPro" id="IPR038299">
    <property type="entry name" value="DAO_C_sf"/>
</dbReference>
<organism evidence="11 12">
    <name type="scientific">Colletotrichum karsti</name>
    <dbReference type="NCBI Taxonomy" id="1095194"/>
    <lineage>
        <taxon>Eukaryota</taxon>
        <taxon>Fungi</taxon>
        <taxon>Dikarya</taxon>
        <taxon>Ascomycota</taxon>
        <taxon>Pezizomycotina</taxon>
        <taxon>Sordariomycetes</taxon>
        <taxon>Hypocreomycetidae</taxon>
        <taxon>Glomerellales</taxon>
        <taxon>Glomerellaceae</taxon>
        <taxon>Colletotrichum</taxon>
        <taxon>Colletotrichum boninense species complex</taxon>
    </lineage>
</organism>
<keyword evidence="12" id="KW-1185">Reference proteome</keyword>
<sequence length="679" mass="72068">MASRFSRLAKPLAAAAVVTTGGAAAFLTFNSGRGAHTFDKPLVELKRDNEGRIVPPTFPSVKDRAAQLADLRASASEEYDLLVIGGGATGTGIALDAVTRGLKVALVERDDWSAGTSSKSTKLVHGGVRYLEKAILNLDYAQWQLVKEALHERKTFLTVAPHLSSSLPIVLPIQQWYWAPYAWVGTKMYDLLAGSQGLESSYFMSKSKALEAFPLLRREGLFGALAYYDGQHNDSRMNVSLALTAALYGATVANHVEVTSLEKNPQGKICGAKVRDVLNPGSESFSVRAKGVINATGPFADAIERMDNPNHKSIVAPASGAHIMLPGNICPNGIGLLQTSSDGRVIFVLPWQGSTLAGTTDTACAVEKEPVAQEQDIAFILSEVNKMITPESALSRSDVMAAWSGIRPLVKDPKAKNTESLVRSHLVTVSDSGLLTCAGGKWTTYRQMAQDAVDEAISAFDLKPRAGLALPDISGAGLPSGITTTGHCITTNVPLVGAHGFSTQLPGHLISHFSLDPDVAHHLATNYGDRAFAVAAVSTARILPGFPFVEGEIRHGVRAEQAQTATDLISRRTRLAFLDAESALRALPRVIDVMAEELAWSESRKNQEWTETVRFLHSMGLPQGRLGVTRDEVLSSTNSSGGAKAIAAAPKPQAAASSGGIKVGLGEIQAGGALARDQA</sequence>
<keyword evidence="6 7" id="KW-0560">Oxidoreductase</keyword>
<dbReference type="GO" id="GO:0006072">
    <property type="term" value="P:glycerol-3-phosphate metabolic process"/>
    <property type="evidence" value="ECO:0007669"/>
    <property type="project" value="UniProtKB-UniRule"/>
</dbReference>
<evidence type="ECO:0000313" key="11">
    <source>
        <dbReference type="EMBL" id="KAF9871198.1"/>
    </source>
</evidence>
<dbReference type="Gene3D" id="3.30.9.10">
    <property type="entry name" value="D-Amino Acid Oxidase, subunit A, domain 2"/>
    <property type="match status" value="1"/>
</dbReference>
<evidence type="ECO:0000256" key="6">
    <source>
        <dbReference type="ARBA" id="ARBA00023002"/>
    </source>
</evidence>
<dbReference type="InterPro" id="IPR006076">
    <property type="entry name" value="FAD-dep_OxRdtase"/>
</dbReference>
<dbReference type="AlphaFoldDB" id="A0A9P6LF75"/>
<proteinExistence type="inferred from homology"/>
<dbReference type="PROSITE" id="PS00978">
    <property type="entry name" value="FAD_G3PDH_2"/>
    <property type="match status" value="1"/>
</dbReference>
<dbReference type="PANTHER" id="PTHR11985">
    <property type="entry name" value="GLYCEROL-3-PHOSPHATE DEHYDROGENASE"/>
    <property type="match status" value="1"/>
</dbReference>
<evidence type="ECO:0000256" key="1">
    <source>
        <dbReference type="ARBA" id="ARBA00001974"/>
    </source>
</evidence>
<dbReference type="InterPro" id="IPR036188">
    <property type="entry name" value="FAD/NAD-bd_sf"/>
</dbReference>
<accession>A0A9P6LF75</accession>
<comment type="caution">
    <text evidence="11">The sequence shown here is derived from an EMBL/GenBank/DDBJ whole genome shotgun (WGS) entry which is preliminary data.</text>
</comment>
<dbReference type="PROSITE" id="PS00977">
    <property type="entry name" value="FAD_G3PDH_1"/>
    <property type="match status" value="1"/>
</dbReference>
<gene>
    <name evidence="11" type="ORF">CkaCkLH20_11367</name>
</gene>
<evidence type="ECO:0000259" key="9">
    <source>
        <dbReference type="Pfam" id="PF01266"/>
    </source>
</evidence>
<dbReference type="Gene3D" id="1.10.8.870">
    <property type="entry name" value="Alpha-glycerophosphate oxidase, cap domain"/>
    <property type="match status" value="1"/>
</dbReference>
<dbReference type="SUPFAM" id="SSF51905">
    <property type="entry name" value="FAD/NAD(P)-binding domain"/>
    <property type="match status" value="1"/>
</dbReference>
<keyword evidence="4 7" id="KW-0285">Flavoprotein</keyword>
<dbReference type="EC" id="1.1.5.3" evidence="3 7"/>
<keyword evidence="5" id="KW-0274">FAD</keyword>
<comment type="catalytic activity">
    <reaction evidence="7">
        <text>a quinone + sn-glycerol 3-phosphate = dihydroxyacetone phosphate + a quinol</text>
        <dbReference type="Rhea" id="RHEA:18977"/>
        <dbReference type="ChEBI" id="CHEBI:24646"/>
        <dbReference type="ChEBI" id="CHEBI:57597"/>
        <dbReference type="ChEBI" id="CHEBI:57642"/>
        <dbReference type="ChEBI" id="CHEBI:132124"/>
        <dbReference type="EC" id="1.1.5.3"/>
    </reaction>
</comment>
<comment type="cofactor">
    <cofactor evidence="1 7">
        <name>FAD</name>
        <dbReference type="ChEBI" id="CHEBI:57692"/>
    </cofactor>
</comment>
<dbReference type="GO" id="GO:0005739">
    <property type="term" value="C:mitochondrion"/>
    <property type="evidence" value="ECO:0007669"/>
    <property type="project" value="TreeGrafter"/>
</dbReference>